<reference evidence="7" key="1">
    <citation type="submission" date="2018-04" db="EMBL/GenBank/DDBJ databases">
        <authorList>
            <person name="Liu S."/>
            <person name="Wang Z."/>
            <person name="Li J."/>
        </authorList>
    </citation>
    <scope>NUCLEOTIDE SEQUENCE [LARGE SCALE GENOMIC DNA]</scope>
    <source>
        <strain evidence="7">2189</strain>
    </source>
</reference>
<dbReference type="PANTHER" id="PTHR31438:SF1">
    <property type="entry name" value="LYSINE N-ACYLTRANSFERASE C17G9.06C-RELATED"/>
    <property type="match status" value="1"/>
</dbReference>
<evidence type="ECO:0000256" key="2">
    <source>
        <dbReference type="ARBA" id="ARBA00005102"/>
    </source>
</evidence>
<comment type="pathway">
    <text evidence="2">Siderophore biosynthesis; mycobactin biosynthesis.</text>
</comment>
<feature type="domain" description="Acyltransferase MbtK/IucB-like conserved" evidence="5">
    <location>
        <begin position="43"/>
        <end position="90"/>
    </location>
</feature>
<keyword evidence="6" id="KW-0808">Transferase</keyword>
<dbReference type="RefSeq" id="WP_108430872.1">
    <property type="nucleotide sequence ID" value="NZ_CP026947.1"/>
</dbReference>
<dbReference type="AlphaFoldDB" id="A0A2U1T9V0"/>
<dbReference type="Gene3D" id="3.40.630.30">
    <property type="match status" value="1"/>
</dbReference>
<dbReference type="UniPathway" id="UPA00011"/>
<protein>
    <recommendedName>
        <fullName evidence="3">Lysine N-acyltransferase MbtK</fullName>
    </recommendedName>
    <alternativeName>
        <fullName evidence="4">Mycobactin synthase protein K</fullName>
    </alternativeName>
</protein>
<dbReference type="SMART" id="SM01006">
    <property type="entry name" value="AlcB"/>
    <property type="match status" value="1"/>
</dbReference>
<comment type="caution">
    <text evidence="6">The sequence shown here is derived from an EMBL/GenBank/DDBJ whole genome shotgun (WGS) entry which is preliminary data.</text>
</comment>
<evidence type="ECO:0000313" key="7">
    <source>
        <dbReference type="Proteomes" id="UP000244989"/>
    </source>
</evidence>
<dbReference type="Proteomes" id="UP000244989">
    <property type="component" value="Unassembled WGS sequence"/>
</dbReference>
<dbReference type="GO" id="GO:0016410">
    <property type="term" value="F:N-acyltransferase activity"/>
    <property type="evidence" value="ECO:0007669"/>
    <property type="project" value="TreeGrafter"/>
</dbReference>
<dbReference type="InterPro" id="IPR019432">
    <property type="entry name" value="Acyltransferase_MbtK/IucB-like"/>
</dbReference>
<dbReference type="EMBL" id="QEEZ01000001">
    <property type="protein sequence ID" value="PWC02790.1"/>
    <property type="molecule type" value="Genomic_DNA"/>
</dbReference>
<sequence>MPTPDPAAVLHRLRTDVPAEEILADPPPIPERIDAADTTFILRRADPEADATLVATWMNRPHLVETWEQPRPEERWKALWRAQLKTTYSVPVIASYQGAEACYLKIYRPHRDEIAGCYSSLPHDLGIHIAVGDPALTGRGIFSALMGRLAEALLDADPHSGAVLIEPDYRNHRIHSAARKLGWHDCGERQQRPNRRVRLFVRPRGALPERFLDA</sequence>
<dbReference type="OrthoDB" id="9087497at2"/>
<dbReference type="GO" id="GO:0019290">
    <property type="term" value="P:siderophore biosynthetic process"/>
    <property type="evidence" value="ECO:0007669"/>
    <property type="project" value="InterPro"/>
</dbReference>
<evidence type="ECO:0000256" key="4">
    <source>
        <dbReference type="ARBA" id="ARBA00031122"/>
    </source>
</evidence>
<name>A0A2U1T9V0_9CORY</name>
<evidence type="ECO:0000256" key="3">
    <source>
        <dbReference type="ARBA" id="ARBA00020586"/>
    </source>
</evidence>
<dbReference type="KEGG" id="cyz:C3B44_01910"/>
<dbReference type="InterPro" id="IPR016181">
    <property type="entry name" value="Acyl_CoA_acyltransferase"/>
</dbReference>
<dbReference type="SUPFAM" id="SSF55729">
    <property type="entry name" value="Acyl-CoA N-acyltransferases (Nat)"/>
    <property type="match status" value="1"/>
</dbReference>
<keyword evidence="7" id="KW-1185">Reference proteome</keyword>
<organism evidence="6 7">
    <name type="scientific">Corynebacterium yudongzhengii</name>
    <dbReference type="NCBI Taxonomy" id="2080740"/>
    <lineage>
        <taxon>Bacteria</taxon>
        <taxon>Bacillati</taxon>
        <taxon>Actinomycetota</taxon>
        <taxon>Actinomycetes</taxon>
        <taxon>Mycobacteriales</taxon>
        <taxon>Corynebacteriaceae</taxon>
        <taxon>Corynebacterium</taxon>
    </lineage>
</organism>
<dbReference type="PANTHER" id="PTHR31438">
    <property type="entry name" value="LYSINE N-ACYLTRANSFERASE C17G9.06C-RELATED"/>
    <property type="match status" value="1"/>
</dbReference>
<evidence type="ECO:0000259" key="5">
    <source>
        <dbReference type="SMART" id="SM01006"/>
    </source>
</evidence>
<gene>
    <name evidence="6" type="ORF">DF222_00640</name>
</gene>
<evidence type="ECO:0000256" key="1">
    <source>
        <dbReference type="ARBA" id="ARBA00003818"/>
    </source>
</evidence>
<dbReference type="Pfam" id="PF13523">
    <property type="entry name" value="Acetyltransf_8"/>
    <property type="match status" value="1"/>
</dbReference>
<proteinExistence type="predicted"/>
<comment type="function">
    <text evidence="1">Acyltransferase required for the direct transfer of medium- to long-chain fatty acyl moieties from a carrier protein (MbtL) on to the epsilon-amino group of lysine residue in the mycobactin core.</text>
</comment>
<evidence type="ECO:0000313" key="6">
    <source>
        <dbReference type="EMBL" id="PWC02790.1"/>
    </source>
</evidence>
<accession>A0A2U1T9V0</accession>